<dbReference type="EMBL" id="AMCI01002885">
    <property type="protein sequence ID" value="EJX01607.1"/>
    <property type="molecule type" value="Genomic_DNA"/>
</dbReference>
<protein>
    <submittedName>
        <fullName evidence="1">Secreted protein</fullName>
    </submittedName>
</protein>
<sequence>MVNSLSLRRETKQGIKWLVLGVFCLFSQSLQFASASDGSIVRNGVYVNSPDQEHKNL</sequence>
<organism evidence="1">
    <name type="scientific">gut metagenome</name>
    <dbReference type="NCBI Taxonomy" id="749906"/>
    <lineage>
        <taxon>unclassified sequences</taxon>
        <taxon>metagenomes</taxon>
        <taxon>organismal metagenomes</taxon>
    </lineage>
</organism>
<gene>
    <name evidence="1" type="ORF">EVA_10289</name>
</gene>
<name>J9G341_9ZZZZ</name>
<accession>J9G341</accession>
<reference evidence="1" key="1">
    <citation type="journal article" date="2012" name="PLoS ONE">
        <title>Gene sets for utilization of primary and secondary nutrition supplies in the distal gut of endangered iberian lynx.</title>
        <authorList>
            <person name="Alcaide M."/>
            <person name="Messina E."/>
            <person name="Richter M."/>
            <person name="Bargiela R."/>
            <person name="Peplies J."/>
            <person name="Huws S.A."/>
            <person name="Newbold C.J."/>
            <person name="Golyshin P.N."/>
            <person name="Simon M.A."/>
            <person name="Lopez G."/>
            <person name="Yakimov M.M."/>
            <person name="Ferrer M."/>
        </authorList>
    </citation>
    <scope>NUCLEOTIDE SEQUENCE</scope>
</reference>
<comment type="caution">
    <text evidence="1">The sequence shown here is derived from an EMBL/GenBank/DDBJ whole genome shotgun (WGS) entry which is preliminary data.</text>
</comment>
<evidence type="ECO:0000313" key="1">
    <source>
        <dbReference type="EMBL" id="EJX01607.1"/>
    </source>
</evidence>
<dbReference type="AlphaFoldDB" id="J9G341"/>
<feature type="non-terminal residue" evidence="1">
    <location>
        <position position="57"/>
    </location>
</feature>
<proteinExistence type="predicted"/>